<comment type="caution">
    <text evidence="2">The sequence shown here is derived from an EMBL/GenBank/DDBJ whole genome shotgun (WGS) entry which is preliminary data.</text>
</comment>
<dbReference type="PANTHER" id="PTHR21310:SF42">
    <property type="entry name" value="BIFUNCTIONAL AAC_APH"/>
    <property type="match status" value="1"/>
</dbReference>
<feature type="domain" description="Aminoglycoside phosphotransferase" evidence="1">
    <location>
        <begin position="36"/>
        <end position="259"/>
    </location>
</feature>
<reference evidence="3" key="1">
    <citation type="journal article" date="2019" name="Int. J. Syst. Evol. Microbiol.">
        <title>The Global Catalogue of Microorganisms (GCM) 10K type strain sequencing project: providing services to taxonomists for standard genome sequencing and annotation.</title>
        <authorList>
            <consortium name="The Broad Institute Genomics Platform"/>
            <consortium name="The Broad Institute Genome Sequencing Center for Infectious Disease"/>
            <person name="Wu L."/>
            <person name="Ma J."/>
        </authorList>
    </citation>
    <scope>NUCLEOTIDE SEQUENCE [LARGE SCALE GENOMIC DNA]</scope>
    <source>
        <strain evidence="3">JCM 13250</strain>
    </source>
</reference>
<evidence type="ECO:0000259" key="1">
    <source>
        <dbReference type="Pfam" id="PF01636"/>
    </source>
</evidence>
<gene>
    <name evidence="2" type="ORF">GCM10009682_42920</name>
</gene>
<dbReference type="EMBL" id="BAAALT010000149">
    <property type="protein sequence ID" value="GAA1817514.1"/>
    <property type="molecule type" value="Genomic_DNA"/>
</dbReference>
<dbReference type="SUPFAM" id="SSF56112">
    <property type="entry name" value="Protein kinase-like (PK-like)"/>
    <property type="match status" value="1"/>
</dbReference>
<evidence type="ECO:0000313" key="3">
    <source>
        <dbReference type="Proteomes" id="UP001500218"/>
    </source>
</evidence>
<evidence type="ECO:0000313" key="2">
    <source>
        <dbReference type="EMBL" id="GAA1817514.1"/>
    </source>
</evidence>
<dbReference type="PANTHER" id="PTHR21310">
    <property type="entry name" value="AMINOGLYCOSIDE PHOSPHOTRANSFERASE-RELATED-RELATED"/>
    <property type="match status" value="1"/>
</dbReference>
<dbReference type="RefSeq" id="WP_344135154.1">
    <property type="nucleotide sequence ID" value="NZ_BAAALT010000149.1"/>
</dbReference>
<sequence>MHENEVPTDADQVRRLVAAQFPQWAGLPVTPVTHTGTDHALYRLGDDLVARLPRIDWALDQVDSDQRWLPRLAPHLPLAVPATLAVGEPGEGYPWRWSVVPWLPGENPTSDNLDMDAAAVDLARFVTALHAVDPMGGPVKTGTYRGVPLAARDGLTRSAIEELGDRIDAPRLTAAWERALAAPVWDGPPVWIHGDLQAGNLLAHERRLSAVIDFGALGLGDPAVDLMPAWNLFYDPAARATFRAAAGYDDAAWERSKGWALSTALVGLPYYWDTAPEFIAEAWQKIDAVLRE</sequence>
<proteinExistence type="predicted"/>
<dbReference type="Gene3D" id="3.90.1200.10">
    <property type="match status" value="1"/>
</dbReference>
<dbReference type="InterPro" id="IPR011009">
    <property type="entry name" value="Kinase-like_dom_sf"/>
</dbReference>
<dbReference type="Gene3D" id="3.30.200.20">
    <property type="entry name" value="Phosphorylase Kinase, domain 1"/>
    <property type="match status" value="1"/>
</dbReference>
<dbReference type="Pfam" id="PF01636">
    <property type="entry name" value="APH"/>
    <property type="match status" value="1"/>
</dbReference>
<organism evidence="2 3">
    <name type="scientific">Luedemannella flava</name>
    <dbReference type="NCBI Taxonomy" id="349316"/>
    <lineage>
        <taxon>Bacteria</taxon>
        <taxon>Bacillati</taxon>
        <taxon>Actinomycetota</taxon>
        <taxon>Actinomycetes</taxon>
        <taxon>Micromonosporales</taxon>
        <taxon>Micromonosporaceae</taxon>
        <taxon>Luedemannella</taxon>
    </lineage>
</organism>
<accession>A0ABP4YHW6</accession>
<dbReference type="Proteomes" id="UP001500218">
    <property type="component" value="Unassembled WGS sequence"/>
</dbReference>
<name>A0ABP4YHW6_9ACTN</name>
<dbReference type="InterPro" id="IPR002575">
    <property type="entry name" value="Aminoglycoside_PTrfase"/>
</dbReference>
<protein>
    <recommendedName>
        <fullName evidence="1">Aminoglycoside phosphotransferase domain-containing protein</fullName>
    </recommendedName>
</protein>
<keyword evidence="3" id="KW-1185">Reference proteome</keyword>
<dbReference type="InterPro" id="IPR051678">
    <property type="entry name" value="AGP_Transferase"/>
</dbReference>
<dbReference type="CDD" id="cd05155">
    <property type="entry name" value="APH_ChoK_like_1"/>
    <property type="match status" value="1"/>
</dbReference>